<evidence type="ECO:0000259" key="1">
    <source>
        <dbReference type="PROSITE" id="PS50995"/>
    </source>
</evidence>
<feature type="domain" description="HTH marR-type" evidence="1">
    <location>
        <begin position="10"/>
        <end position="150"/>
    </location>
</feature>
<dbReference type="GO" id="GO:0003700">
    <property type="term" value="F:DNA-binding transcription factor activity"/>
    <property type="evidence" value="ECO:0007669"/>
    <property type="project" value="InterPro"/>
</dbReference>
<dbReference type="PROSITE" id="PS50995">
    <property type="entry name" value="HTH_MARR_2"/>
    <property type="match status" value="1"/>
</dbReference>
<dbReference type="InterPro" id="IPR036390">
    <property type="entry name" value="WH_DNA-bd_sf"/>
</dbReference>
<dbReference type="PRINTS" id="PR00598">
    <property type="entry name" value="HTHMARR"/>
</dbReference>
<evidence type="ECO:0000313" key="3">
    <source>
        <dbReference type="Proteomes" id="UP000233766"/>
    </source>
</evidence>
<dbReference type="Gene3D" id="1.10.10.10">
    <property type="entry name" value="Winged helix-like DNA-binding domain superfamily/Winged helix DNA-binding domain"/>
    <property type="match status" value="1"/>
</dbReference>
<dbReference type="PANTHER" id="PTHR33164:SF43">
    <property type="entry name" value="HTH-TYPE TRANSCRIPTIONAL REPRESSOR YETL"/>
    <property type="match status" value="1"/>
</dbReference>
<dbReference type="SMART" id="SM00347">
    <property type="entry name" value="HTH_MARR"/>
    <property type="match status" value="1"/>
</dbReference>
<dbReference type="GO" id="GO:0003677">
    <property type="term" value="F:DNA binding"/>
    <property type="evidence" value="ECO:0007669"/>
    <property type="project" value="UniProtKB-KW"/>
</dbReference>
<organism evidence="2 3">
    <name type="scientific">Nocardia fluminea</name>
    <dbReference type="NCBI Taxonomy" id="134984"/>
    <lineage>
        <taxon>Bacteria</taxon>
        <taxon>Bacillati</taxon>
        <taxon>Actinomycetota</taxon>
        <taxon>Actinomycetes</taxon>
        <taxon>Mycobacteriales</taxon>
        <taxon>Nocardiaceae</taxon>
        <taxon>Nocardia</taxon>
    </lineage>
</organism>
<protein>
    <submittedName>
        <fullName evidence="2">DNA-binding MarR family transcriptional regulator</fullName>
    </submittedName>
</protein>
<accession>A0A2N3V9N7</accession>
<dbReference type="PANTHER" id="PTHR33164">
    <property type="entry name" value="TRANSCRIPTIONAL REGULATOR, MARR FAMILY"/>
    <property type="match status" value="1"/>
</dbReference>
<dbReference type="Pfam" id="PF12802">
    <property type="entry name" value="MarR_2"/>
    <property type="match status" value="1"/>
</dbReference>
<reference evidence="2 3" key="1">
    <citation type="submission" date="2017-12" db="EMBL/GenBank/DDBJ databases">
        <title>Sequencing the genomes of 1000 Actinobacteria strains.</title>
        <authorList>
            <person name="Klenk H.-P."/>
        </authorList>
    </citation>
    <scope>NUCLEOTIDE SEQUENCE [LARGE SCALE GENOMIC DNA]</scope>
    <source>
        <strain evidence="2 3">DSM 44489</strain>
    </source>
</reference>
<name>A0A2N3V9N7_9NOCA</name>
<dbReference type="InterPro" id="IPR000835">
    <property type="entry name" value="HTH_MarR-typ"/>
</dbReference>
<gene>
    <name evidence="2" type="ORF">ATK86_2648</name>
</gene>
<comment type="caution">
    <text evidence="2">The sequence shown here is derived from an EMBL/GenBank/DDBJ whole genome shotgun (WGS) entry which is preliminary data.</text>
</comment>
<evidence type="ECO:0000313" key="2">
    <source>
        <dbReference type="EMBL" id="PKV78285.1"/>
    </source>
</evidence>
<dbReference type="EMBL" id="PJMW01000002">
    <property type="protein sequence ID" value="PKV78285.1"/>
    <property type="molecule type" value="Genomic_DNA"/>
</dbReference>
<dbReference type="SUPFAM" id="SSF46785">
    <property type="entry name" value="Winged helix' DNA-binding domain"/>
    <property type="match status" value="1"/>
</dbReference>
<dbReference type="Proteomes" id="UP000233766">
    <property type="component" value="Unassembled WGS sequence"/>
</dbReference>
<dbReference type="GO" id="GO:0006950">
    <property type="term" value="P:response to stress"/>
    <property type="evidence" value="ECO:0007669"/>
    <property type="project" value="TreeGrafter"/>
</dbReference>
<proteinExistence type="predicted"/>
<keyword evidence="3" id="KW-1185">Reference proteome</keyword>
<dbReference type="InterPro" id="IPR036388">
    <property type="entry name" value="WH-like_DNA-bd_sf"/>
</dbReference>
<dbReference type="InterPro" id="IPR039422">
    <property type="entry name" value="MarR/SlyA-like"/>
</dbReference>
<keyword evidence="2" id="KW-0238">DNA-binding</keyword>
<sequence length="157" mass="17828">MIGLLHHLLEFPLMSTNTNSVRGLPRYPVYALGRLTKALHAEIGVPLRDHWVLTFIEENADLTQKKVGDALGIDRSEVVRLIDALERADLVERTRDGKDRRKYRLRITEAGRKQCKRTDKLIAEATARVLGRLDEDEQRTLHRLAVTALGELPESPS</sequence>
<dbReference type="AlphaFoldDB" id="A0A2N3V9N7"/>